<dbReference type="Gene3D" id="3.40.50.2300">
    <property type="match status" value="1"/>
</dbReference>
<evidence type="ECO:0000256" key="3">
    <source>
        <dbReference type="PROSITE-ProRule" id="PRU00169"/>
    </source>
</evidence>
<organism evidence="6 7">
    <name type="scientific">Desulforudis audaxviator (strain MP104C)</name>
    <dbReference type="NCBI Taxonomy" id="477974"/>
    <lineage>
        <taxon>Bacteria</taxon>
        <taxon>Bacillati</taxon>
        <taxon>Bacillota</taxon>
        <taxon>Clostridia</taxon>
        <taxon>Thermoanaerobacterales</taxon>
        <taxon>Candidatus Desulforudaceae</taxon>
        <taxon>Candidatus Desulforudis</taxon>
    </lineage>
</organism>
<evidence type="ECO:0000313" key="6">
    <source>
        <dbReference type="EMBL" id="ACA60521.1"/>
    </source>
</evidence>
<evidence type="ECO:0000259" key="5">
    <source>
        <dbReference type="PROSITE" id="PS50921"/>
    </source>
</evidence>
<dbReference type="Pfam" id="PF00072">
    <property type="entry name" value="Response_reg"/>
    <property type="match status" value="1"/>
</dbReference>
<dbReference type="GO" id="GO:0000160">
    <property type="term" value="P:phosphorelay signal transduction system"/>
    <property type="evidence" value="ECO:0007669"/>
    <property type="project" value="InterPro"/>
</dbReference>
<dbReference type="Proteomes" id="UP000008544">
    <property type="component" value="Chromosome"/>
</dbReference>
<keyword evidence="7" id="KW-1185">Reference proteome</keyword>
<name>B1I656_DESAP</name>
<dbReference type="EMBL" id="CP000860">
    <property type="protein sequence ID" value="ACA60521.1"/>
    <property type="molecule type" value="Genomic_DNA"/>
</dbReference>
<protein>
    <recommendedName>
        <fullName evidence="1">Stage 0 sporulation protein A homolog</fullName>
    </recommendedName>
</protein>
<dbReference type="STRING" id="477974.Daud_2031"/>
<proteinExistence type="predicted"/>
<evidence type="ECO:0000259" key="4">
    <source>
        <dbReference type="PROSITE" id="PS50110"/>
    </source>
</evidence>
<dbReference type="InterPro" id="IPR001789">
    <property type="entry name" value="Sig_transdc_resp-reg_receiver"/>
</dbReference>
<comment type="function">
    <text evidence="2">May play the central regulatory role in sporulation. It may be an element of the effector pathway responsible for the activation of sporulation genes in response to nutritional stress. Spo0A may act in concert with spo0H (a sigma factor) to control the expression of some genes that are critical to the sporulation process.</text>
</comment>
<dbReference type="RefSeq" id="WP_012303096.1">
    <property type="nucleotide sequence ID" value="NC_010424.1"/>
</dbReference>
<evidence type="ECO:0000313" key="7">
    <source>
        <dbReference type="Proteomes" id="UP000008544"/>
    </source>
</evidence>
<dbReference type="OrthoDB" id="9808843at2"/>
<evidence type="ECO:0000256" key="1">
    <source>
        <dbReference type="ARBA" id="ARBA00018672"/>
    </source>
</evidence>
<dbReference type="SMART" id="SM01012">
    <property type="entry name" value="ANTAR"/>
    <property type="match status" value="1"/>
</dbReference>
<dbReference type="HOGENOM" id="CLU_000445_65_0_9"/>
<gene>
    <name evidence="6" type="ordered locus">Daud_2031</name>
</gene>
<dbReference type="InterPro" id="IPR008327">
    <property type="entry name" value="Sig_transdc_resp-reg_antiterm"/>
</dbReference>
<feature type="domain" description="Response regulatory" evidence="4">
    <location>
        <begin position="5"/>
        <end position="118"/>
    </location>
</feature>
<dbReference type="SUPFAM" id="SSF52172">
    <property type="entry name" value="CheY-like"/>
    <property type="match status" value="1"/>
</dbReference>
<dbReference type="eggNOG" id="COG3707">
    <property type="taxonomic scope" value="Bacteria"/>
</dbReference>
<feature type="domain" description="ANTAR" evidence="5">
    <location>
        <begin position="124"/>
        <end position="185"/>
    </location>
</feature>
<sequence>MPQLRVLIAVKDEAEAKKLSAKLLQAGHLVIGRVWEAKDVLRLAFETQPDLVLLDPAIPDYGGLGVAQVIDDHRLAPIVFVTADCTRLSQLAGTGWLFSYLLVPYSDDDLYLAVEAAWSNFKRLLALEQENLRLKKTLESRKLVERAKGLLMEKKGFTEPEAYRYLQKLSMDTCRPLAAMARAVIEEFSVEPEKKAPK</sequence>
<accession>B1I656</accession>
<dbReference type="PIRSF" id="PIRSF036382">
    <property type="entry name" value="RR_antiterm"/>
    <property type="match status" value="1"/>
</dbReference>
<dbReference type="Pfam" id="PF03861">
    <property type="entry name" value="ANTAR"/>
    <property type="match status" value="1"/>
</dbReference>
<dbReference type="Gene3D" id="1.10.10.10">
    <property type="entry name" value="Winged helix-like DNA-binding domain superfamily/Winged helix DNA-binding domain"/>
    <property type="match status" value="1"/>
</dbReference>
<reference evidence="7" key="1">
    <citation type="submission" date="2007-10" db="EMBL/GenBank/DDBJ databases">
        <title>Complete sequence of chromosome of Desulforudis audaxviator MP104C.</title>
        <authorList>
            <person name="Copeland A."/>
            <person name="Lucas S."/>
            <person name="Lapidus A."/>
            <person name="Barry K."/>
            <person name="Glavina del Rio T."/>
            <person name="Dalin E."/>
            <person name="Tice H."/>
            <person name="Bruce D."/>
            <person name="Pitluck S."/>
            <person name="Lowry S.R."/>
            <person name="Larimer F."/>
            <person name="Land M.L."/>
            <person name="Hauser L."/>
            <person name="Kyrpides N."/>
            <person name="Ivanova N.N."/>
            <person name="Richardson P."/>
        </authorList>
    </citation>
    <scope>NUCLEOTIDE SEQUENCE [LARGE SCALE GENOMIC DNA]</scope>
    <source>
        <strain evidence="7">MP104C</strain>
    </source>
</reference>
<keyword evidence="3" id="KW-0597">Phosphoprotein</keyword>
<dbReference type="GO" id="GO:0003723">
    <property type="term" value="F:RNA binding"/>
    <property type="evidence" value="ECO:0007669"/>
    <property type="project" value="InterPro"/>
</dbReference>
<evidence type="ECO:0000256" key="2">
    <source>
        <dbReference type="ARBA" id="ARBA00024867"/>
    </source>
</evidence>
<dbReference type="PROSITE" id="PS50110">
    <property type="entry name" value="RESPONSE_REGULATORY"/>
    <property type="match status" value="1"/>
</dbReference>
<dbReference type="KEGG" id="dau:Daud_2031"/>
<dbReference type="InterPro" id="IPR036388">
    <property type="entry name" value="WH-like_DNA-bd_sf"/>
</dbReference>
<dbReference type="SMART" id="SM00448">
    <property type="entry name" value="REC"/>
    <property type="match status" value="1"/>
</dbReference>
<reference evidence="6 7" key="2">
    <citation type="journal article" date="2008" name="Science">
        <title>Environmental genomics reveals a single-species ecosystem deep within Earth.</title>
        <authorList>
            <person name="Chivian D."/>
            <person name="Brodie E.L."/>
            <person name="Alm E.J."/>
            <person name="Culley D.E."/>
            <person name="Dehal P.S."/>
            <person name="Desantis T.Z."/>
            <person name="Gihring T.M."/>
            <person name="Lapidus A."/>
            <person name="Lin L.H."/>
            <person name="Lowry S.R."/>
            <person name="Moser D.P."/>
            <person name="Richardson P.M."/>
            <person name="Southam G."/>
            <person name="Wanger G."/>
            <person name="Pratt L.M."/>
            <person name="Andersen G.L."/>
            <person name="Hazen T.C."/>
            <person name="Brockman F.J."/>
            <person name="Arkin A.P."/>
            <person name="Onstott T.C."/>
        </authorList>
    </citation>
    <scope>NUCLEOTIDE SEQUENCE [LARGE SCALE GENOMIC DNA]</scope>
    <source>
        <strain evidence="6 7">MP104C</strain>
    </source>
</reference>
<feature type="modified residue" description="4-aspartylphosphate" evidence="3">
    <location>
        <position position="55"/>
    </location>
</feature>
<dbReference type="PROSITE" id="PS50921">
    <property type="entry name" value="ANTAR"/>
    <property type="match status" value="1"/>
</dbReference>
<dbReference type="AlphaFoldDB" id="B1I656"/>
<dbReference type="InterPro" id="IPR011006">
    <property type="entry name" value="CheY-like_superfamily"/>
</dbReference>
<dbReference type="InterPro" id="IPR005561">
    <property type="entry name" value="ANTAR"/>
</dbReference>